<feature type="domain" description="Putative auto-transporter adhesin head GIN" evidence="9">
    <location>
        <begin position="666"/>
        <end position="851"/>
    </location>
</feature>
<evidence type="ECO:0000256" key="6">
    <source>
        <dbReference type="SAM" id="MobiDB-lite"/>
    </source>
</evidence>
<dbReference type="RefSeq" id="WP_245118902.1">
    <property type="nucleotide sequence ID" value="NZ_CP095061.1"/>
</dbReference>
<evidence type="ECO:0000256" key="5">
    <source>
        <dbReference type="ARBA" id="ARBA00023136"/>
    </source>
</evidence>
<sequence length="869" mass="94190">MKKNISINLQGIIFHIEEDGYEVLSRYLAEVKAHFSGYRGHEEIVADIEGRIAEIFAARLSGIKQVISLDDVQAMTAKMGRVSDFQSAEDAEDDDELLADAVASGTAAGTYTSAGTKTSYTSTSSTTTDTTTTTTDEPRRLHRDMANRKVAGVAGGIARYFAINPLWIRLGFLGLLILIPLAFNDLGWLEEVGEKLAALSVISYIILWIALPKRYDATPEQEDRSYKKFYRDTDNGKVGGVSAGLAAYLNSDVTLIRVLFIAGLFVGGISFILYPLLWILVPEAKTISEKMRMRGDAVTLSGIDSNVRNNAFEAGTGNNRPVGTFFEDLAGALNPLLNFVGSAIRIVAGVLLAILGFSFLLALVVILGVGIGLIPDSQNIMAGDVPAHVFLNGVPGWALLSGFVAFGIPTLAMLLLGVGLLMRRAVLSRTMGWSLFGLWLLSIIGVTVAAARQSREFQYGADVEQSQQYPALRARVLRLETRQVDREWDQWVNVDLAAADSGRAVEVIRHLSAKGSSEADASNTAATTVAYTVRTRGDSTLIFDDHFSFQPNARYRDQELELTVRLPRDRTFHLSEGFANWLDDDDFVGDRTPENIEERTFRMRGNKLECINCPADEVDDSDEDTDTETNNDDEANINLDFGGSTAFDTNEDSYGSGRRTYDEEGFDGVSVIGPYRVVIRAGSTYQVKAAGNTSHLDDLRVEREGSKLVVRSRNRNFMSGGKWRGADKVLVTIETPKLDRLELVGASQADVQGFGTGDLQVEQAGASQLRLQGDFNNLDIDLAGACRASLQGKADALSVDGAGGCELDAPEFTASRADIDMVGGSKARVRVTESLKADAIGASVIEYSGNPSDVTKDATGASSVRSVED</sequence>
<proteinExistence type="predicted"/>
<feature type="transmembrane region" description="Helical" evidence="7">
    <location>
        <begin position="346"/>
        <end position="374"/>
    </location>
</feature>
<evidence type="ECO:0000313" key="12">
    <source>
        <dbReference type="EMBL" id="UOQ64891.1"/>
    </source>
</evidence>
<reference evidence="12" key="1">
    <citation type="submission" date="2022-04" db="EMBL/GenBank/DDBJ databases">
        <title>Hymenobacter sp. isolated from the air.</title>
        <authorList>
            <person name="Won M."/>
            <person name="Lee C.-M."/>
            <person name="Woen H.-Y."/>
            <person name="Kwon S.-W."/>
        </authorList>
    </citation>
    <scope>NUCLEOTIDE SEQUENCE</scope>
    <source>
        <strain evidence="12">5420S-77</strain>
    </source>
</reference>
<feature type="region of interest" description="Disordered" evidence="6">
    <location>
        <begin position="615"/>
        <end position="634"/>
    </location>
</feature>
<feature type="domain" description="Phage shock protein PspC N-terminal" evidence="8">
    <location>
        <begin position="139"/>
        <end position="213"/>
    </location>
</feature>
<keyword evidence="2" id="KW-1003">Cell membrane</keyword>
<feature type="transmembrane region" description="Helical" evidence="7">
    <location>
        <begin position="394"/>
        <end position="421"/>
    </location>
</feature>
<dbReference type="InterPro" id="IPR007168">
    <property type="entry name" value="Phageshock_PspC_N"/>
</dbReference>
<keyword evidence="5 7" id="KW-0472">Membrane</keyword>
<dbReference type="Pfam" id="PF22571">
    <property type="entry name" value="LiaI-LiaF-TM_PspC"/>
    <property type="match status" value="1"/>
</dbReference>
<feature type="transmembrane region" description="Helical" evidence="7">
    <location>
        <begin position="166"/>
        <end position="183"/>
    </location>
</feature>
<feature type="domain" description="PspC-related ToastRack" evidence="11">
    <location>
        <begin position="493"/>
        <end position="615"/>
    </location>
</feature>
<dbReference type="InterPro" id="IPR052027">
    <property type="entry name" value="PspC"/>
</dbReference>
<organism evidence="12 13">
    <name type="scientific">Hymenobacter volaticus</name>
    <dbReference type="NCBI Taxonomy" id="2932254"/>
    <lineage>
        <taxon>Bacteria</taxon>
        <taxon>Pseudomonadati</taxon>
        <taxon>Bacteroidota</taxon>
        <taxon>Cytophagia</taxon>
        <taxon>Cytophagales</taxon>
        <taxon>Hymenobacteraceae</taxon>
        <taxon>Hymenobacter</taxon>
    </lineage>
</organism>
<feature type="domain" description="Phage shock protein PspC N-terminal" evidence="8">
    <location>
        <begin position="227"/>
        <end position="284"/>
    </location>
</feature>
<name>A0ABY4G277_9BACT</name>
<evidence type="ECO:0000313" key="13">
    <source>
        <dbReference type="Proteomes" id="UP000830401"/>
    </source>
</evidence>
<feature type="transmembrane region" description="Helical" evidence="7">
    <location>
        <begin position="433"/>
        <end position="451"/>
    </location>
</feature>
<evidence type="ECO:0000256" key="4">
    <source>
        <dbReference type="ARBA" id="ARBA00022989"/>
    </source>
</evidence>
<keyword evidence="3 7" id="KW-0812">Transmembrane</keyword>
<dbReference type="InterPro" id="IPR054319">
    <property type="entry name" value="PspC-rel_ToastRack"/>
</dbReference>
<dbReference type="InterPro" id="IPR021255">
    <property type="entry name" value="DUF2807"/>
</dbReference>
<accession>A0ABY4G277</accession>
<keyword evidence="4 7" id="KW-1133">Transmembrane helix</keyword>
<feature type="compositionally biased region" description="Polar residues" evidence="6">
    <location>
        <begin position="860"/>
        <end position="869"/>
    </location>
</feature>
<dbReference type="PANTHER" id="PTHR33885">
    <property type="entry name" value="PHAGE SHOCK PROTEIN C"/>
    <property type="match status" value="1"/>
</dbReference>
<dbReference type="Gene3D" id="2.160.20.120">
    <property type="match status" value="1"/>
</dbReference>
<evidence type="ECO:0000259" key="11">
    <source>
        <dbReference type="Pfam" id="PF22744"/>
    </source>
</evidence>
<evidence type="ECO:0000256" key="1">
    <source>
        <dbReference type="ARBA" id="ARBA00004162"/>
    </source>
</evidence>
<dbReference type="Proteomes" id="UP000830401">
    <property type="component" value="Chromosome"/>
</dbReference>
<evidence type="ECO:0000256" key="7">
    <source>
        <dbReference type="SAM" id="Phobius"/>
    </source>
</evidence>
<feature type="region of interest" description="Disordered" evidence="6">
    <location>
        <begin position="111"/>
        <end position="138"/>
    </location>
</feature>
<keyword evidence="13" id="KW-1185">Reference proteome</keyword>
<dbReference type="InterPro" id="IPR054321">
    <property type="entry name" value="PspC-rel_TM"/>
</dbReference>
<dbReference type="PANTHER" id="PTHR33885:SF3">
    <property type="entry name" value="PHAGE SHOCK PROTEIN C"/>
    <property type="match status" value="1"/>
</dbReference>
<dbReference type="Pfam" id="PF10988">
    <property type="entry name" value="DUF2807"/>
    <property type="match status" value="1"/>
</dbReference>
<comment type="subcellular location">
    <subcellularLocation>
        <location evidence="1">Cell membrane</location>
        <topology evidence="1">Single-pass membrane protein</topology>
    </subcellularLocation>
</comment>
<evidence type="ECO:0000259" key="9">
    <source>
        <dbReference type="Pfam" id="PF10988"/>
    </source>
</evidence>
<dbReference type="Pfam" id="PF04024">
    <property type="entry name" value="PspC"/>
    <property type="match status" value="2"/>
</dbReference>
<gene>
    <name evidence="12" type="ORF">MUN86_15120</name>
</gene>
<dbReference type="Pfam" id="PF22744">
    <property type="entry name" value="Toast-rack_PspC-Cterm"/>
    <property type="match status" value="1"/>
</dbReference>
<dbReference type="EMBL" id="CP095061">
    <property type="protein sequence ID" value="UOQ64891.1"/>
    <property type="molecule type" value="Genomic_DNA"/>
</dbReference>
<evidence type="ECO:0000259" key="8">
    <source>
        <dbReference type="Pfam" id="PF04024"/>
    </source>
</evidence>
<evidence type="ECO:0000256" key="3">
    <source>
        <dbReference type="ARBA" id="ARBA00022692"/>
    </source>
</evidence>
<feature type="domain" description="PspC-related transmembrane region" evidence="10">
    <location>
        <begin position="314"/>
        <end position="457"/>
    </location>
</feature>
<feature type="compositionally biased region" description="Acidic residues" evidence="6">
    <location>
        <begin position="616"/>
        <end position="634"/>
    </location>
</feature>
<evidence type="ECO:0000256" key="2">
    <source>
        <dbReference type="ARBA" id="ARBA00022475"/>
    </source>
</evidence>
<evidence type="ECO:0000259" key="10">
    <source>
        <dbReference type="Pfam" id="PF22571"/>
    </source>
</evidence>
<feature type="transmembrane region" description="Helical" evidence="7">
    <location>
        <begin position="255"/>
        <end position="281"/>
    </location>
</feature>
<feature type="region of interest" description="Disordered" evidence="6">
    <location>
        <begin position="848"/>
        <end position="869"/>
    </location>
</feature>
<protein>
    <submittedName>
        <fullName evidence="12">DUF2807 domain-containing protein</fullName>
    </submittedName>
</protein>
<feature type="compositionally biased region" description="Low complexity" evidence="6">
    <location>
        <begin position="111"/>
        <end position="135"/>
    </location>
</feature>